<geneLocation type="plasmid" evidence="1 2">
    <name>pVL1_2</name>
</geneLocation>
<protein>
    <submittedName>
        <fullName evidence="1">Uncharacterized protein</fullName>
    </submittedName>
</protein>
<evidence type="ECO:0000313" key="2">
    <source>
        <dbReference type="Proteomes" id="UP000663508"/>
    </source>
</evidence>
<keyword evidence="1" id="KW-0614">Plasmid</keyword>
<proteinExistence type="predicted"/>
<name>A0A8H8X1C4_9HYPH</name>
<sequence>MSNVQDDITQRVADGFYQTETATKAEGWPEDSNNWTHLLATTHSNVANYYSLQIAGGFFDNDHFFVRKAQAPDLTKPATQPWRELWHSGNLKYTSVANYGAKDGPYDGTYDKPAANAYAFQIAYNEAPAGSRIVIPPGQWTYNTSQLFGTKTVLWETHGATDTATDPGALLELPGIHWGIYQDRILAAKKQRHLEGTPVIEFRADCGPGVVNGKDAFGNPSGNGISNTVTVNGYVKPDTKHGHFALNVLVENESVYNEGTDVFFGHVAVGAYGRQRNIQNAPMWAFCGEVREYHESADPIYASLGAELSVVAHGTDAHRQRTMLYLPTNKMIDDTTLTEFGMGVFWKTAPHTIYKDAMLLEGDYEYVLRVHDDRLNADPTKRQQFHARSLIKVDGGEFSQPIIDLGSAYSAGNDCALQVSANHHIRWSTVDGQIAQKLGRLGDTMSIDGLPWSGTAGAQVGYVTIVLNGTRLKVPCHLEN</sequence>
<dbReference type="EMBL" id="AP024147">
    <property type="protein sequence ID" value="BCM87747.1"/>
    <property type="molecule type" value="Genomic_DNA"/>
</dbReference>
<dbReference type="AlphaFoldDB" id="A0A8H8X1C4"/>
<dbReference type="Proteomes" id="UP000663508">
    <property type="component" value="Plasmid pVL1_2"/>
</dbReference>
<accession>A0A8H8X1C4</accession>
<organism evidence="1 2">
    <name type="scientific">Methylobacterium indicum</name>
    <dbReference type="NCBI Taxonomy" id="1775910"/>
    <lineage>
        <taxon>Bacteria</taxon>
        <taxon>Pseudomonadati</taxon>
        <taxon>Pseudomonadota</taxon>
        <taxon>Alphaproteobacteria</taxon>
        <taxon>Hyphomicrobiales</taxon>
        <taxon>Methylobacteriaceae</taxon>
        <taxon>Methylobacterium</taxon>
    </lineage>
</organism>
<dbReference type="RefSeq" id="WP_207183938.1">
    <property type="nucleotide sequence ID" value="NZ_AP024147.1"/>
</dbReference>
<dbReference type="KEGG" id="mind:mvi_62080"/>
<evidence type="ECO:0000313" key="1">
    <source>
        <dbReference type="EMBL" id="BCM87747.1"/>
    </source>
</evidence>
<gene>
    <name evidence="1" type="ORF">mvi_62080</name>
</gene>
<reference evidence="1" key="1">
    <citation type="submission" date="2020-11" db="EMBL/GenBank/DDBJ databases">
        <title>Complete genome sequence of a novel pathogenic Methylobacterium strain isolated from rice in Vietnam.</title>
        <authorList>
            <person name="Lai K."/>
            <person name="Okazaki S."/>
            <person name="Higashi K."/>
            <person name="Mori H."/>
            <person name="Toyoda A."/>
            <person name="Kurokawa K."/>
        </authorList>
    </citation>
    <scope>NUCLEOTIDE SEQUENCE</scope>
    <source>
        <strain evidence="1">VL1</strain>
        <plasmid evidence="1">pVL1_2</plasmid>
    </source>
</reference>